<keyword evidence="1" id="KW-0472">Membrane</keyword>
<evidence type="ECO:0000256" key="1">
    <source>
        <dbReference type="SAM" id="Phobius"/>
    </source>
</evidence>
<feature type="transmembrane region" description="Helical" evidence="1">
    <location>
        <begin position="49"/>
        <end position="67"/>
    </location>
</feature>
<name>A0A0V0YDY9_TRIPS</name>
<dbReference type="Proteomes" id="UP000054815">
    <property type="component" value="Unassembled WGS sequence"/>
</dbReference>
<comment type="caution">
    <text evidence="2">The sequence shown here is derived from an EMBL/GenBank/DDBJ whole genome shotgun (WGS) entry which is preliminary data.</text>
</comment>
<proteinExistence type="predicted"/>
<evidence type="ECO:0000313" key="3">
    <source>
        <dbReference type="Proteomes" id="UP000054815"/>
    </source>
</evidence>
<evidence type="ECO:0000313" key="2">
    <source>
        <dbReference type="EMBL" id="KRX98341.1"/>
    </source>
</evidence>
<gene>
    <name evidence="2" type="ORF">T4E_5861</name>
</gene>
<protein>
    <submittedName>
        <fullName evidence="2">Uncharacterized protein</fullName>
    </submittedName>
</protein>
<organism evidence="2 3">
    <name type="scientific">Trichinella pseudospiralis</name>
    <name type="common">Parasitic roundworm</name>
    <dbReference type="NCBI Taxonomy" id="6337"/>
    <lineage>
        <taxon>Eukaryota</taxon>
        <taxon>Metazoa</taxon>
        <taxon>Ecdysozoa</taxon>
        <taxon>Nematoda</taxon>
        <taxon>Enoplea</taxon>
        <taxon>Dorylaimia</taxon>
        <taxon>Trichinellida</taxon>
        <taxon>Trichinellidae</taxon>
        <taxon>Trichinella</taxon>
    </lineage>
</organism>
<sequence length="176" mass="20448">MRVNFTSSTRRCQALASTRRIASIHLLHHGLSLPCSSINKPRKGYNSRWCFFVHAALLTFQIIVSLHSRTINAPKRNFGGQQTLPLKPSRPTCRSTAWKKWKMQPCTLVCKSCPEQPISRLFRNHKPNVMESSWKPCSFTFEDSFLNSWRFFGSYKLLTFVQQRTLARLVRIVCRT</sequence>
<keyword evidence="1" id="KW-1133">Transmembrane helix</keyword>
<dbReference type="EMBL" id="JYDU01000022">
    <property type="protein sequence ID" value="KRX98341.1"/>
    <property type="molecule type" value="Genomic_DNA"/>
</dbReference>
<reference evidence="2 3" key="1">
    <citation type="submission" date="2015-01" db="EMBL/GenBank/DDBJ databases">
        <title>Evolution of Trichinella species and genotypes.</title>
        <authorList>
            <person name="Korhonen P.K."/>
            <person name="Edoardo P."/>
            <person name="Giuseppe L.R."/>
            <person name="Gasser R.B."/>
        </authorList>
    </citation>
    <scope>NUCLEOTIDE SEQUENCE [LARGE SCALE GENOMIC DNA]</scope>
    <source>
        <strain evidence="2">ISS141</strain>
    </source>
</reference>
<keyword evidence="1" id="KW-0812">Transmembrane</keyword>
<dbReference type="AlphaFoldDB" id="A0A0V0YDY9"/>
<accession>A0A0V0YDY9</accession>